<comment type="caution">
    <text evidence="2">The sequence shown here is derived from an EMBL/GenBank/DDBJ whole genome shotgun (WGS) entry which is preliminary data.</text>
</comment>
<gene>
    <name evidence="2" type="ORF">VKT23_020009</name>
</gene>
<organism evidence="2 3">
    <name type="scientific">Marasmiellus scandens</name>
    <dbReference type="NCBI Taxonomy" id="2682957"/>
    <lineage>
        <taxon>Eukaryota</taxon>
        <taxon>Fungi</taxon>
        <taxon>Dikarya</taxon>
        <taxon>Basidiomycota</taxon>
        <taxon>Agaricomycotina</taxon>
        <taxon>Agaricomycetes</taxon>
        <taxon>Agaricomycetidae</taxon>
        <taxon>Agaricales</taxon>
        <taxon>Marasmiineae</taxon>
        <taxon>Omphalotaceae</taxon>
        <taxon>Marasmiellus</taxon>
    </lineage>
</organism>
<reference evidence="2 3" key="1">
    <citation type="submission" date="2024-01" db="EMBL/GenBank/DDBJ databases">
        <title>A draft genome for the cacao thread blight pathogen Marasmiellus scandens.</title>
        <authorList>
            <person name="Baruah I.K."/>
            <person name="Leung J."/>
            <person name="Bukari Y."/>
            <person name="Amoako-Attah I."/>
            <person name="Meinhardt L.W."/>
            <person name="Bailey B.A."/>
            <person name="Cohen S.P."/>
        </authorList>
    </citation>
    <scope>NUCLEOTIDE SEQUENCE [LARGE SCALE GENOMIC DNA]</scope>
    <source>
        <strain evidence="2 3">GH-19</strain>
    </source>
</reference>
<dbReference type="Proteomes" id="UP001498398">
    <property type="component" value="Unassembled WGS sequence"/>
</dbReference>
<evidence type="ECO:0000313" key="2">
    <source>
        <dbReference type="EMBL" id="KAK7434822.1"/>
    </source>
</evidence>
<feature type="compositionally biased region" description="Low complexity" evidence="1">
    <location>
        <begin position="26"/>
        <end position="36"/>
    </location>
</feature>
<proteinExistence type="predicted"/>
<name>A0ABR1IM02_9AGAR</name>
<feature type="compositionally biased region" description="Polar residues" evidence="1">
    <location>
        <begin position="66"/>
        <end position="81"/>
    </location>
</feature>
<keyword evidence="3" id="KW-1185">Reference proteome</keyword>
<sequence>MQARGLSSSVYSRFEQLLKHCRDDSSSPNPISSSDLPTDESGSLTTNPLKRPRRNYAGTMRETSPDPATNSTSHINAQRSSPACPDVDKGLVESYAEAVSDIALFNGDGELSTGSLDASALDQFTVLASELAIKHVLRLGDRNEGETTPIDPNAGFESVLTRGQDGYLHPFGLPHDSNMATKRTLAAVTHQEKTLRIIETRLSHLSSSTDPEVIQSTLLEAKEALKVHKEKVPEWRHSNVTDPSIERVVALMTSLESSLKYWRELHPDTMAI</sequence>
<evidence type="ECO:0000313" key="3">
    <source>
        <dbReference type="Proteomes" id="UP001498398"/>
    </source>
</evidence>
<protein>
    <submittedName>
        <fullName evidence="2">Uncharacterized protein</fullName>
    </submittedName>
</protein>
<feature type="region of interest" description="Disordered" evidence="1">
    <location>
        <begin position="21"/>
        <end position="88"/>
    </location>
</feature>
<evidence type="ECO:0000256" key="1">
    <source>
        <dbReference type="SAM" id="MobiDB-lite"/>
    </source>
</evidence>
<dbReference type="EMBL" id="JBANRG010000116">
    <property type="protein sequence ID" value="KAK7434822.1"/>
    <property type="molecule type" value="Genomic_DNA"/>
</dbReference>
<accession>A0ABR1IM02</accession>